<feature type="coiled-coil region" evidence="1">
    <location>
        <begin position="71"/>
        <end position="98"/>
    </location>
</feature>
<name>A0ABQ5D8P6_9ASTR</name>
<proteinExistence type="predicted"/>
<dbReference type="EMBL" id="BQNB010015033">
    <property type="protein sequence ID" value="GJT35245.1"/>
    <property type="molecule type" value="Genomic_DNA"/>
</dbReference>
<gene>
    <name evidence="2" type="ORF">Tco_0925664</name>
</gene>
<accession>A0ABQ5D8P6</accession>
<evidence type="ECO:0000313" key="3">
    <source>
        <dbReference type="Proteomes" id="UP001151760"/>
    </source>
</evidence>
<keyword evidence="1" id="KW-0175">Coiled coil</keyword>
<reference evidence="2" key="1">
    <citation type="journal article" date="2022" name="Int. J. Mol. Sci.">
        <title>Draft Genome of Tanacetum Coccineum: Genomic Comparison of Closely Related Tanacetum-Family Plants.</title>
        <authorList>
            <person name="Yamashiro T."/>
            <person name="Shiraishi A."/>
            <person name="Nakayama K."/>
            <person name="Satake H."/>
        </authorList>
    </citation>
    <scope>NUCLEOTIDE SEQUENCE</scope>
</reference>
<evidence type="ECO:0000256" key="1">
    <source>
        <dbReference type="SAM" id="Coils"/>
    </source>
</evidence>
<comment type="caution">
    <text evidence="2">The sequence shown here is derived from an EMBL/GenBank/DDBJ whole genome shotgun (WGS) entry which is preliminary data.</text>
</comment>
<reference evidence="2" key="2">
    <citation type="submission" date="2022-01" db="EMBL/GenBank/DDBJ databases">
        <authorList>
            <person name="Yamashiro T."/>
            <person name="Shiraishi A."/>
            <person name="Satake H."/>
            <person name="Nakayama K."/>
        </authorList>
    </citation>
    <scope>NUCLEOTIDE SEQUENCE</scope>
</reference>
<dbReference type="Proteomes" id="UP001151760">
    <property type="component" value="Unassembled WGS sequence"/>
</dbReference>
<evidence type="ECO:0000313" key="2">
    <source>
        <dbReference type="EMBL" id="GJT35245.1"/>
    </source>
</evidence>
<protein>
    <submittedName>
        <fullName evidence="2">Uncharacterized protein</fullName>
    </submittedName>
</protein>
<sequence>MKKLKENIHAIQVGCKIYEGAHLTKECPLKKEDKVVEQSKYIGSLEETIIKYYDESIKKQAANDEWIRKFIENTDLNLRALDTTIKNLQVKADQLTRMVLTNVRERVKAEMKLDKKDMKEPVFNTTKFTRSGTNYLGVNS</sequence>
<organism evidence="2 3">
    <name type="scientific">Tanacetum coccineum</name>
    <dbReference type="NCBI Taxonomy" id="301880"/>
    <lineage>
        <taxon>Eukaryota</taxon>
        <taxon>Viridiplantae</taxon>
        <taxon>Streptophyta</taxon>
        <taxon>Embryophyta</taxon>
        <taxon>Tracheophyta</taxon>
        <taxon>Spermatophyta</taxon>
        <taxon>Magnoliopsida</taxon>
        <taxon>eudicotyledons</taxon>
        <taxon>Gunneridae</taxon>
        <taxon>Pentapetalae</taxon>
        <taxon>asterids</taxon>
        <taxon>campanulids</taxon>
        <taxon>Asterales</taxon>
        <taxon>Asteraceae</taxon>
        <taxon>Asteroideae</taxon>
        <taxon>Anthemideae</taxon>
        <taxon>Anthemidinae</taxon>
        <taxon>Tanacetum</taxon>
    </lineage>
</organism>
<keyword evidence="3" id="KW-1185">Reference proteome</keyword>